<reference evidence="1 2" key="1">
    <citation type="journal article" date="2022" name="Hortic Res">
        <title>A haplotype resolved chromosomal level avocado genome allows analysis of novel avocado genes.</title>
        <authorList>
            <person name="Nath O."/>
            <person name="Fletcher S.J."/>
            <person name="Hayward A."/>
            <person name="Shaw L.M."/>
            <person name="Masouleh A.K."/>
            <person name="Furtado A."/>
            <person name="Henry R.J."/>
            <person name="Mitter N."/>
        </authorList>
    </citation>
    <scope>NUCLEOTIDE SEQUENCE [LARGE SCALE GENOMIC DNA]</scope>
    <source>
        <strain evidence="2">cv. Hass</strain>
    </source>
</reference>
<accession>A0ACC2KKJ1</accession>
<proteinExistence type="predicted"/>
<protein>
    <submittedName>
        <fullName evidence="1">Uncharacterized protein</fullName>
    </submittedName>
</protein>
<organism evidence="1 2">
    <name type="scientific">Persea americana</name>
    <name type="common">Avocado</name>
    <dbReference type="NCBI Taxonomy" id="3435"/>
    <lineage>
        <taxon>Eukaryota</taxon>
        <taxon>Viridiplantae</taxon>
        <taxon>Streptophyta</taxon>
        <taxon>Embryophyta</taxon>
        <taxon>Tracheophyta</taxon>
        <taxon>Spermatophyta</taxon>
        <taxon>Magnoliopsida</taxon>
        <taxon>Magnoliidae</taxon>
        <taxon>Laurales</taxon>
        <taxon>Lauraceae</taxon>
        <taxon>Persea</taxon>
    </lineage>
</organism>
<comment type="caution">
    <text evidence="1">The sequence shown here is derived from an EMBL/GenBank/DDBJ whole genome shotgun (WGS) entry which is preliminary data.</text>
</comment>
<name>A0ACC2KKJ1_PERAE</name>
<gene>
    <name evidence="1" type="ORF">MRB53_030174</name>
</gene>
<dbReference type="EMBL" id="CM056818">
    <property type="protein sequence ID" value="KAJ8621645.1"/>
    <property type="molecule type" value="Genomic_DNA"/>
</dbReference>
<keyword evidence="2" id="KW-1185">Reference proteome</keyword>
<evidence type="ECO:0000313" key="1">
    <source>
        <dbReference type="EMBL" id="KAJ8621645.1"/>
    </source>
</evidence>
<dbReference type="Proteomes" id="UP001234297">
    <property type="component" value="Chromosome 10"/>
</dbReference>
<evidence type="ECO:0000313" key="2">
    <source>
        <dbReference type="Proteomes" id="UP001234297"/>
    </source>
</evidence>
<sequence length="225" mass="24711">MMLYGRVKVLRDLWLDDICVPIGVEMEKESSEARNALPKERRIEAILCPNHQLTGGEDDCGISAAQRWWKKTTCQESSRLIDTPLLLKAKEDGYFLRSKVSSSLGHAVGDVSEGLVLATLNISEISPVACLSILGSGLTVADEKAGWGELTQFAQKRVEANKGARAQGRVKNKVVRELQTLKSLVNYERGPGRAEGSQSASQILQKSKVVNEDRLVWSREVSSSS</sequence>